<evidence type="ECO:0000259" key="4">
    <source>
        <dbReference type="Pfam" id="PF08028"/>
    </source>
</evidence>
<dbReference type="Gene3D" id="1.10.540.10">
    <property type="entry name" value="Acyl-CoA dehydrogenase/oxidase, N-terminal domain"/>
    <property type="match status" value="1"/>
</dbReference>
<keyword evidence="6" id="KW-1185">Reference proteome</keyword>
<accession>A0ABX0XCQ7</accession>
<proteinExistence type="inferred from homology"/>
<evidence type="ECO:0000313" key="5">
    <source>
        <dbReference type="EMBL" id="NJC26855.1"/>
    </source>
</evidence>
<dbReference type="SUPFAM" id="SSF56645">
    <property type="entry name" value="Acyl-CoA dehydrogenase NM domain-like"/>
    <property type="match status" value="1"/>
</dbReference>
<comment type="similarity">
    <text evidence="2">Belongs to the HpaH/HsaA monooxygenase family.</text>
</comment>
<organism evidence="5 6">
    <name type="scientific">Neolewinella antarctica</name>
    <dbReference type="NCBI Taxonomy" id="442734"/>
    <lineage>
        <taxon>Bacteria</taxon>
        <taxon>Pseudomonadati</taxon>
        <taxon>Bacteroidota</taxon>
        <taxon>Saprospiria</taxon>
        <taxon>Saprospirales</taxon>
        <taxon>Lewinellaceae</taxon>
        <taxon>Neolewinella</taxon>
    </lineage>
</organism>
<reference evidence="5 6" key="1">
    <citation type="submission" date="2020-03" db="EMBL/GenBank/DDBJ databases">
        <title>Genomic Encyclopedia of Type Strains, Phase IV (KMG-IV): sequencing the most valuable type-strain genomes for metagenomic binning, comparative biology and taxonomic classification.</title>
        <authorList>
            <person name="Goeker M."/>
        </authorList>
    </citation>
    <scope>NUCLEOTIDE SEQUENCE [LARGE SCALE GENOMIC DNA]</scope>
    <source>
        <strain evidence="5 6">DSM 105096</strain>
    </source>
</reference>
<dbReference type="InterPro" id="IPR009100">
    <property type="entry name" value="AcylCoA_DH/oxidase_NM_dom_sf"/>
</dbReference>
<dbReference type="InterPro" id="IPR036250">
    <property type="entry name" value="AcylCo_DH-like_C"/>
</dbReference>
<feature type="domain" description="Acyl-CoA dehydrogenase/oxidase N-terminal" evidence="3">
    <location>
        <begin position="32"/>
        <end position="122"/>
    </location>
</feature>
<sequence length="391" mass="42957">MTATQILSTSAPSRTCQISASLATAYDLSNVMRELAAATYADGGFPHREMDLLQEAGFFAITLPGEALDMTGPNTATLLQLLKLVGRGNLSVGRIYEGHVNALLLLHLYGTPRQRQTYYADARAGHLFGVWNTEMRDGVHLHQDEAGDGARVQGSKSFCSGSTQVTRPIVPGVLHGPDGESRGWQMSIVHLDEHELPVDESFWSPLGMRNSVSHKIDFSGQQLTGHQLLGKPDEYEIQPHFSGGAIRFAAVHLGAAEALLDETRNFLRKVGREDDPYQRTRVGQMAIACETGNLWLDRSGQLNDNSKDSDAIVASANMTRTAIAEICLDCLQLAERSVGARGLLHPSPFARLHTDLSMYLRQPAPDATLEMVGQYYLNQHDDFHQLRTHEA</sequence>
<dbReference type="SUPFAM" id="SSF47203">
    <property type="entry name" value="Acyl-CoA dehydrogenase C-terminal domain-like"/>
    <property type="match status" value="1"/>
</dbReference>
<dbReference type="PIRSF" id="PIRSF016578">
    <property type="entry name" value="HsaA"/>
    <property type="match status" value="1"/>
</dbReference>
<dbReference type="EMBL" id="JAATJH010000003">
    <property type="protein sequence ID" value="NJC26855.1"/>
    <property type="molecule type" value="Genomic_DNA"/>
</dbReference>
<evidence type="ECO:0000313" key="6">
    <source>
        <dbReference type="Proteomes" id="UP000770785"/>
    </source>
</evidence>
<evidence type="ECO:0000256" key="2">
    <source>
        <dbReference type="ARBA" id="ARBA00049661"/>
    </source>
</evidence>
<dbReference type="Pfam" id="PF02771">
    <property type="entry name" value="Acyl-CoA_dh_N"/>
    <property type="match status" value="1"/>
</dbReference>
<dbReference type="Pfam" id="PF08028">
    <property type="entry name" value="Acyl-CoA_dh_2"/>
    <property type="match status" value="1"/>
</dbReference>
<dbReference type="Gene3D" id="1.20.140.10">
    <property type="entry name" value="Butyryl-CoA Dehydrogenase, subunit A, domain 3"/>
    <property type="match status" value="1"/>
</dbReference>
<comment type="caution">
    <text evidence="5">The sequence shown here is derived from an EMBL/GenBank/DDBJ whole genome shotgun (WGS) entry which is preliminary data.</text>
</comment>
<name>A0ABX0XCQ7_9BACT</name>
<dbReference type="PANTHER" id="PTHR48083:SF37">
    <property type="entry name" value="DEHYDROGENASE, PUTATIVE-RELATED"/>
    <property type="match status" value="1"/>
</dbReference>
<dbReference type="RefSeq" id="WP_168037613.1">
    <property type="nucleotide sequence ID" value="NZ_JAATJH010000003.1"/>
</dbReference>
<dbReference type="PANTHER" id="PTHR48083">
    <property type="entry name" value="MEDIUM-CHAIN SPECIFIC ACYL-COA DEHYDROGENASE, MITOCHONDRIAL-RELATED"/>
    <property type="match status" value="1"/>
</dbReference>
<feature type="domain" description="Acyl-CoA dehydrogenase C-terminal" evidence="4">
    <location>
        <begin position="248"/>
        <end position="355"/>
    </location>
</feature>
<dbReference type="Gene3D" id="2.40.110.10">
    <property type="entry name" value="Butyryl-CoA Dehydrogenase, subunit A, domain 2"/>
    <property type="match status" value="1"/>
</dbReference>
<evidence type="ECO:0000256" key="1">
    <source>
        <dbReference type="ARBA" id="ARBA00023002"/>
    </source>
</evidence>
<dbReference type="InterPro" id="IPR037069">
    <property type="entry name" value="AcylCoA_DH/ox_N_sf"/>
</dbReference>
<gene>
    <name evidence="5" type="ORF">GGR27_002365</name>
</gene>
<keyword evidence="1" id="KW-0560">Oxidoreductase</keyword>
<dbReference type="InterPro" id="IPR013107">
    <property type="entry name" value="Acyl-CoA_DH_C"/>
</dbReference>
<dbReference type="InterPro" id="IPR050741">
    <property type="entry name" value="Acyl-CoA_dehydrogenase"/>
</dbReference>
<dbReference type="InterPro" id="IPR013786">
    <property type="entry name" value="AcylCoA_DH/ox_N"/>
</dbReference>
<protein>
    <submittedName>
        <fullName evidence="5">Alkylation response protein AidB-like acyl-CoA dehydrogenase</fullName>
    </submittedName>
</protein>
<dbReference type="InterPro" id="IPR046373">
    <property type="entry name" value="Acyl-CoA_Oxase/DH_mid-dom_sf"/>
</dbReference>
<dbReference type="Proteomes" id="UP000770785">
    <property type="component" value="Unassembled WGS sequence"/>
</dbReference>
<evidence type="ECO:0000259" key="3">
    <source>
        <dbReference type="Pfam" id="PF02771"/>
    </source>
</evidence>